<keyword evidence="1" id="KW-0472">Membrane</keyword>
<accession>A0ABP1QWI7</accession>
<keyword evidence="3" id="KW-1185">Reference proteome</keyword>
<feature type="transmembrane region" description="Helical" evidence="1">
    <location>
        <begin position="164"/>
        <end position="187"/>
    </location>
</feature>
<evidence type="ECO:0000256" key="1">
    <source>
        <dbReference type="SAM" id="Phobius"/>
    </source>
</evidence>
<reference evidence="2 3" key="1">
    <citation type="submission" date="2024-08" db="EMBL/GenBank/DDBJ databases">
        <authorList>
            <person name="Cucini C."/>
            <person name="Frati F."/>
        </authorList>
    </citation>
    <scope>NUCLEOTIDE SEQUENCE [LARGE SCALE GENOMIC DNA]</scope>
</reference>
<organism evidence="2 3">
    <name type="scientific">Orchesella dallaii</name>
    <dbReference type="NCBI Taxonomy" id="48710"/>
    <lineage>
        <taxon>Eukaryota</taxon>
        <taxon>Metazoa</taxon>
        <taxon>Ecdysozoa</taxon>
        <taxon>Arthropoda</taxon>
        <taxon>Hexapoda</taxon>
        <taxon>Collembola</taxon>
        <taxon>Entomobryomorpha</taxon>
        <taxon>Entomobryoidea</taxon>
        <taxon>Orchesellidae</taxon>
        <taxon>Orchesellinae</taxon>
        <taxon>Orchesella</taxon>
    </lineage>
</organism>
<keyword evidence="1" id="KW-0812">Transmembrane</keyword>
<feature type="transmembrane region" description="Helical" evidence="1">
    <location>
        <begin position="207"/>
        <end position="228"/>
    </location>
</feature>
<keyword evidence="1" id="KW-1133">Transmembrane helix</keyword>
<gene>
    <name evidence="2" type="ORF">ODALV1_LOCUS14587</name>
</gene>
<evidence type="ECO:0000313" key="2">
    <source>
        <dbReference type="EMBL" id="CAL8110952.1"/>
    </source>
</evidence>
<name>A0ABP1QWI7_9HEXA</name>
<dbReference type="Proteomes" id="UP001642540">
    <property type="component" value="Unassembled WGS sequence"/>
</dbReference>
<sequence>MEAWAVLTFISHGFAITIQLLTFIALWFQQNKIKLLLNKVWIGIQPRNPTSLILSNPNFFIYFAYIANIISGIYSSFRREVIWAAASSFVDQFLSIENPSGKKYIVHILYVFFFFLQRMNSVYDLLVISAVLSIREVSREFQLRILRVTNPHQLMVMHNELKEVFNIFNGVFSYIFLNHTIATFLYYLATPVVLSKMEFSLDKLYKVVYLSMHCVTYITACGIYSMVFKKS</sequence>
<protein>
    <submittedName>
        <fullName evidence="2">Uncharacterized protein</fullName>
    </submittedName>
</protein>
<proteinExistence type="predicted"/>
<feature type="transmembrane region" description="Helical" evidence="1">
    <location>
        <begin position="6"/>
        <end position="28"/>
    </location>
</feature>
<dbReference type="EMBL" id="CAXLJM020000046">
    <property type="protein sequence ID" value="CAL8110952.1"/>
    <property type="molecule type" value="Genomic_DNA"/>
</dbReference>
<comment type="caution">
    <text evidence="2">The sequence shown here is derived from an EMBL/GenBank/DDBJ whole genome shotgun (WGS) entry which is preliminary data.</text>
</comment>
<feature type="transmembrane region" description="Helical" evidence="1">
    <location>
        <begin position="59"/>
        <end position="77"/>
    </location>
</feature>
<evidence type="ECO:0000313" key="3">
    <source>
        <dbReference type="Proteomes" id="UP001642540"/>
    </source>
</evidence>